<reference evidence="2 3" key="1">
    <citation type="submission" date="2020-08" db="EMBL/GenBank/DDBJ databases">
        <title>Genomic Encyclopedia of Type Strains, Phase III (KMG-III): the genomes of soil and plant-associated and newly described type strains.</title>
        <authorList>
            <person name="Whitman W."/>
        </authorList>
    </citation>
    <scope>NUCLEOTIDE SEQUENCE [LARGE SCALE GENOMIC DNA]</scope>
    <source>
        <strain evidence="2 3">CECT 8799</strain>
    </source>
</reference>
<organism evidence="2 3">
    <name type="scientific">Microbulbifer rhizosphaerae</name>
    <dbReference type="NCBI Taxonomy" id="1562603"/>
    <lineage>
        <taxon>Bacteria</taxon>
        <taxon>Pseudomonadati</taxon>
        <taxon>Pseudomonadota</taxon>
        <taxon>Gammaproteobacteria</taxon>
        <taxon>Cellvibrionales</taxon>
        <taxon>Microbulbiferaceae</taxon>
        <taxon>Microbulbifer</taxon>
    </lineage>
</organism>
<comment type="caution">
    <text evidence="2">The sequence shown here is derived from an EMBL/GenBank/DDBJ whole genome shotgun (WGS) entry which is preliminary data.</text>
</comment>
<dbReference type="RefSeq" id="WP_183458189.1">
    <property type="nucleotide sequence ID" value="NZ_JACHWZ010000005.1"/>
</dbReference>
<protein>
    <submittedName>
        <fullName evidence="2">Type IV pilus assembly protein PilX</fullName>
    </submittedName>
</protein>
<dbReference type="AlphaFoldDB" id="A0A7W4Z8K4"/>
<gene>
    <name evidence="2" type="ORF">FHS09_001460</name>
</gene>
<feature type="domain" description="Type 4 fimbrial biogenesis protein PilX N-terminal" evidence="1">
    <location>
        <begin position="5"/>
        <end position="52"/>
    </location>
</feature>
<evidence type="ECO:0000313" key="2">
    <source>
        <dbReference type="EMBL" id="MBB3060641.1"/>
    </source>
</evidence>
<accession>A0A7W4Z8K4</accession>
<keyword evidence="3" id="KW-1185">Reference proteome</keyword>
<dbReference type="EMBL" id="JACHWZ010000005">
    <property type="protein sequence ID" value="MBB3060641.1"/>
    <property type="molecule type" value="Genomic_DNA"/>
</dbReference>
<evidence type="ECO:0000313" key="3">
    <source>
        <dbReference type="Proteomes" id="UP000535937"/>
    </source>
</evidence>
<dbReference type="Pfam" id="PF14341">
    <property type="entry name" value="PilX_N"/>
    <property type="match status" value="1"/>
</dbReference>
<evidence type="ECO:0000259" key="1">
    <source>
        <dbReference type="Pfam" id="PF14341"/>
    </source>
</evidence>
<dbReference type="InterPro" id="IPR025746">
    <property type="entry name" value="PilX_N_dom"/>
</dbReference>
<sequence length="173" mass="18769">MNRQRGAVLIVSLIILLVLTMMGISGARAVLLGERMTAASRDAKIALEVAESMVRQAEKHIDGLDNTSTFGDTGWCRTQGKGPADIFSEDTWKDTYAPKRNSTLEGPDGLLKGRVFIEMFGRASDDSDTTDVDLSGNKPAIDFEDVEVFRIVARGEGPGGTKRILVTLYGKSM</sequence>
<name>A0A7W4Z8K4_9GAMM</name>
<dbReference type="Proteomes" id="UP000535937">
    <property type="component" value="Unassembled WGS sequence"/>
</dbReference>
<proteinExistence type="predicted"/>